<keyword evidence="4 6" id="KW-0238">DNA-binding</keyword>
<evidence type="ECO:0000256" key="6">
    <source>
        <dbReference type="RuleBase" id="RU365089"/>
    </source>
</evidence>
<sequence length="141" mass="16627">MIICADGLASIREAISTAFPNTEYQRCIVHQDRNTLKYVADKDRKEFSKDLKTIYNATNEEQGRKNRDYVTEKWSTKYPNAMKRWERDWDVITPIFKFSADVRKVIYTKKAIESLNATYRKLNRQRSVFSSSQALLKALYL</sequence>
<comment type="function">
    <text evidence="1 6">Required for the transposition of the insertion element.</text>
</comment>
<dbReference type="GO" id="GO:0004803">
    <property type="term" value="F:transposase activity"/>
    <property type="evidence" value="ECO:0007669"/>
    <property type="project" value="UniProtKB-UniRule"/>
</dbReference>
<evidence type="ECO:0000256" key="1">
    <source>
        <dbReference type="ARBA" id="ARBA00002190"/>
    </source>
</evidence>
<dbReference type="Pfam" id="PF00872">
    <property type="entry name" value="Transposase_mut"/>
    <property type="match status" value="1"/>
</dbReference>
<dbReference type="GO" id="GO:0003677">
    <property type="term" value="F:DNA binding"/>
    <property type="evidence" value="ECO:0007669"/>
    <property type="project" value="UniProtKB-UniRule"/>
</dbReference>
<evidence type="ECO:0000256" key="3">
    <source>
        <dbReference type="ARBA" id="ARBA00022578"/>
    </source>
</evidence>
<dbReference type="InterPro" id="IPR001207">
    <property type="entry name" value="Transposase_mutator"/>
</dbReference>
<name>A0A133YB45_9FIRM</name>
<organism evidence="7 8">
    <name type="scientific">Amygdalobacter nucleatus</name>
    <dbReference type="NCBI Taxonomy" id="3029274"/>
    <lineage>
        <taxon>Bacteria</taxon>
        <taxon>Bacillati</taxon>
        <taxon>Bacillota</taxon>
        <taxon>Clostridia</taxon>
        <taxon>Eubacteriales</taxon>
        <taxon>Oscillospiraceae</taxon>
        <taxon>Amygdalobacter</taxon>
    </lineage>
</organism>
<evidence type="ECO:0000256" key="4">
    <source>
        <dbReference type="ARBA" id="ARBA00023125"/>
    </source>
</evidence>
<keyword evidence="5 6" id="KW-0233">DNA recombination</keyword>
<keyword evidence="6" id="KW-0814">Transposable element</keyword>
<evidence type="ECO:0000256" key="5">
    <source>
        <dbReference type="ARBA" id="ARBA00023172"/>
    </source>
</evidence>
<keyword evidence="8" id="KW-1185">Reference proteome</keyword>
<evidence type="ECO:0000256" key="2">
    <source>
        <dbReference type="ARBA" id="ARBA00010961"/>
    </source>
</evidence>
<reference evidence="8" key="1">
    <citation type="submission" date="2016-01" db="EMBL/GenBank/DDBJ databases">
        <authorList>
            <person name="Mitreva M."/>
            <person name="Pepin K.H."/>
            <person name="Mihindukulasuriya K.A."/>
            <person name="Fulton R."/>
            <person name="Fronick C."/>
            <person name="O'Laughlin M."/>
            <person name="Miner T."/>
            <person name="Herter B."/>
            <person name="Rosa B.A."/>
            <person name="Cordes M."/>
            <person name="Tomlinson C."/>
            <person name="Wollam A."/>
            <person name="Palsikar V.B."/>
            <person name="Mardis E.R."/>
            <person name="Wilson R.K."/>
        </authorList>
    </citation>
    <scope>NUCLEOTIDE SEQUENCE [LARGE SCALE GENOMIC DNA]</scope>
    <source>
        <strain evidence="8">KA00274</strain>
    </source>
</reference>
<comment type="similarity">
    <text evidence="2 6">Belongs to the transposase mutator family.</text>
</comment>
<accession>A0A133YB45</accession>
<dbReference type="PANTHER" id="PTHR33217:SF8">
    <property type="entry name" value="MUTATOR FAMILY TRANSPOSASE"/>
    <property type="match status" value="1"/>
</dbReference>
<dbReference type="STRING" id="1497955.HMPREF1872_00860"/>
<comment type="caution">
    <text evidence="7">The sequence shown here is derived from an EMBL/GenBank/DDBJ whole genome shotgun (WGS) entry which is preliminary data.</text>
</comment>
<dbReference type="PANTHER" id="PTHR33217">
    <property type="entry name" value="TRANSPOSASE FOR INSERTION SEQUENCE ELEMENT IS1081"/>
    <property type="match status" value="1"/>
</dbReference>
<proteinExistence type="inferred from homology"/>
<dbReference type="GO" id="GO:0006313">
    <property type="term" value="P:DNA transposition"/>
    <property type="evidence" value="ECO:0007669"/>
    <property type="project" value="UniProtKB-UniRule"/>
</dbReference>
<feature type="non-terminal residue" evidence="7">
    <location>
        <position position="141"/>
    </location>
</feature>
<dbReference type="Proteomes" id="UP000070080">
    <property type="component" value="Unassembled WGS sequence"/>
</dbReference>
<keyword evidence="3 6" id="KW-0815">Transposition</keyword>
<dbReference type="EMBL" id="LSCV01000029">
    <property type="protein sequence ID" value="KXB40400.1"/>
    <property type="molecule type" value="Genomic_DNA"/>
</dbReference>
<dbReference type="AlphaFoldDB" id="A0A133YB45"/>
<evidence type="ECO:0000313" key="8">
    <source>
        <dbReference type="Proteomes" id="UP000070080"/>
    </source>
</evidence>
<evidence type="ECO:0000313" key="7">
    <source>
        <dbReference type="EMBL" id="KXB40400.1"/>
    </source>
</evidence>
<protein>
    <recommendedName>
        <fullName evidence="6">Mutator family transposase</fullName>
    </recommendedName>
</protein>
<gene>
    <name evidence="7" type="ORF">HMPREF1872_00860</name>
</gene>